<dbReference type="Pfam" id="PF00882">
    <property type="entry name" value="Zn_dep_PLPC"/>
    <property type="match status" value="1"/>
</dbReference>
<evidence type="ECO:0000313" key="2">
    <source>
        <dbReference type="EMBL" id="MBX7290970.1"/>
    </source>
</evidence>
<comment type="caution">
    <text evidence="2">The sequence shown here is derived from an EMBL/GenBank/DDBJ whole genome shotgun (WGS) entry which is preliminary data.</text>
</comment>
<protein>
    <submittedName>
        <fullName evidence="2">Zinc dependent phospholipase C family protein</fullName>
    </submittedName>
</protein>
<organism evidence="2 3">
    <name type="scientific">Clostridium chauvoei</name>
    <dbReference type="NCBI Taxonomy" id="46867"/>
    <lineage>
        <taxon>Bacteria</taxon>
        <taxon>Bacillati</taxon>
        <taxon>Bacillota</taxon>
        <taxon>Clostridia</taxon>
        <taxon>Eubacteriales</taxon>
        <taxon>Clostridiaceae</taxon>
        <taxon>Clostridium</taxon>
    </lineage>
</organism>
<accession>A0ABD4RID1</accession>
<sequence>MYVSEVIKLLMNTHKMLANNFIENVDENKLFLIKESHFVWGNLKPDCASKYKLKKHYFDESFDMIVKKIEFLSSLTVHDIYYRYSINKFNQELGVVCHFLCDYFCVPHNQRWEFKNPNAMKDHIIYEKDLAKVAKEFKITKDINSHLTSEEITKYILKLQDEYEGKIDFNHDLTFAYYVCDSIINMILDEVMLNEKIKEHFSMVI</sequence>
<dbReference type="EMBL" id="JAIFTX010000015">
    <property type="protein sequence ID" value="MBX7290970.1"/>
    <property type="molecule type" value="Genomic_DNA"/>
</dbReference>
<evidence type="ECO:0000259" key="1">
    <source>
        <dbReference type="Pfam" id="PF00882"/>
    </source>
</evidence>
<reference evidence="2 3" key="1">
    <citation type="submission" date="2021-08" db="EMBL/GenBank/DDBJ databases">
        <title>Genome sequence analysis of Clostridium chauvoei strains of European origin and evaluation of typing options for outbreak investigations.</title>
        <authorList>
            <person name="Abdel-Glil M."/>
            <person name="Thomas P."/>
            <person name="Seyboldt C."/>
        </authorList>
    </citation>
    <scope>NUCLEOTIDE SEQUENCE [LARGE SCALE GENOMIC DNA]</scope>
    <source>
        <strain evidence="2 3">S0260-09</strain>
    </source>
</reference>
<dbReference type="Proteomes" id="UP000775179">
    <property type="component" value="Unassembled WGS sequence"/>
</dbReference>
<dbReference type="SUPFAM" id="SSF48537">
    <property type="entry name" value="Phospholipase C/P1 nuclease"/>
    <property type="match status" value="1"/>
</dbReference>
<name>A0ABD4RID1_9CLOT</name>
<gene>
    <name evidence="2" type="ORF">K4H94_07925</name>
</gene>
<dbReference type="GO" id="GO:0003824">
    <property type="term" value="F:catalytic activity"/>
    <property type="evidence" value="ECO:0007669"/>
    <property type="project" value="UniProtKB-ARBA"/>
</dbReference>
<dbReference type="AlphaFoldDB" id="A0ABD4RID1"/>
<evidence type="ECO:0000313" key="3">
    <source>
        <dbReference type="Proteomes" id="UP000775179"/>
    </source>
</evidence>
<feature type="domain" description="Phospholipase C/D" evidence="1">
    <location>
        <begin position="13"/>
        <end position="167"/>
    </location>
</feature>
<dbReference type="InterPro" id="IPR008947">
    <property type="entry name" value="PLipase_C/P1_nuclease_dom_sf"/>
</dbReference>
<proteinExistence type="predicted"/>
<dbReference type="InterPro" id="IPR029002">
    <property type="entry name" value="PLPC/GPLD1"/>
</dbReference>
<dbReference type="KEGG" id="cchv:BTM20_12715"/>